<gene>
    <name evidence="1" type="ORF">HNQ85_001302</name>
</gene>
<proteinExistence type="predicted"/>
<evidence type="ECO:0000313" key="2">
    <source>
        <dbReference type="Proteomes" id="UP000580891"/>
    </source>
</evidence>
<comment type="caution">
    <text evidence="1">The sequence shown here is derived from an EMBL/GenBank/DDBJ whole genome shotgun (WGS) entry which is preliminary data.</text>
</comment>
<organism evidence="1 2">
    <name type="scientific">[Anoxybacillus] calidus</name>
    <dbReference type="NCBI Taxonomy" id="575178"/>
    <lineage>
        <taxon>Bacteria</taxon>
        <taxon>Bacillati</taxon>
        <taxon>Bacillota</taxon>
        <taxon>Bacilli</taxon>
        <taxon>Bacillales</taxon>
        <taxon>Anoxybacillaceae</taxon>
        <taxon>Paranoxybacillus</taxon>
    </lineage>
</organism>
<dbReference type="Proteomes" id="UP000580891">
    <property type="component" value="Unassembled WGS sequence"/>
</dbReference>
<dbReference type="AlphaFoldDB" id="A0A7V9YZ85"/>
<sequence>MNLKERDIEFALGDAGYGSDKVRQTADQIGIFFVSTILPPILMNEKMPTVV</sequence>
<protein>
    <submittedName>
        <fullName evidence="1">Uncharacterized protein</fullName>
    </submittedName>
</protein>
<evidence type="ECO:0000313" key="1">
    <source>
        <dbReference type="EMBL" id="MBA2871032.1"/>
    </source>
</evidence>
<keyword evidence="2" id="KW-1185">Reference proteome</keyword>
<reference evidence="1 2" key="1">
    <citation type="submission" date="2020-07" db="EMBL/GenBank/DDBJ databases">
        <title>Genomic Encyclopedia of Type Strains, Phase IV (KMG-IV): sequencing the most valuable type-strain genomes for metagenomic binning, comparative biology and taxonomic classification.</title>
        <authorList>
            <person name="Goeker M."/>
        </authorList>
    </citation>
    <scope>NUCLEOTIDE SEQUENCE [LARGE SCALE GENOMIC DNA]</scope>
    <source>
        <strain evidence="1 2">DSM 25220</strain>
    </source>
</reference>
<accession>A0A7V9YZ85</accession>
<dbReference type="EMBL" id="JACDUU010000002">
    <property type="protein sequence ID" value="MBA2871032.1"/>
    <property type="molecule type" value="Genomic_DNA"/>
</dbReference>
<name>A0A7V9YZ85_9BACL</name>